<comment type="caution">
    <text evidence="2">The sequence shown here is derived from an EMBL/GenBank/DDBJ whole genome shotgun (WGS) entry which is preliminary data.</text>
</comment>
<accession>A0A0Q0RWW4</accession>
<organism evidence="2 3">
    <name type="scientific">Acidiplasma aeolicum</name>
    <dbReference type="NCBI Taxonomy" id="507754"/>
    <lineage>
        <taxon>Archaea</taxon>
        <taxon>Methanobacteriati</taxon>
        <taxon>Thermoplasmatota</taxon>
        <taxon>Thermoplasmata</taxon>
        <taxon>Thermoplasmatales</taxon>
        <taxon>Ferroplasmaceae</taxon>
        <taxon>Acidiplasma</taxon>
    </lineage>
</organism>
<proteinExistence type="predicted"/>
<dbReference type="PATRIC" id="fig|507754.4.peg.796"/>
<reference evidence="1 4" key="1">
    <citation type="submission" date="2015-09" db="EMBL/GenBank/DDBJ databases">
        <title>Draft genome sequence of Acidiplasma aeolicum DSM 18409.</title>
        <authorList>
            <person name="Hemp J."/>
        </authorList>
    </citation>
    <scope>NUCLEOTIDE SEQUENCE [LARGE SCALE GENOMIC DNA]</scope>
    <source>
        <strain evidence="1 4">V</strain>
    </source>
</reference>
<name>A0A0Q0RWW4_9ARCH</name>
<gene>
    <name evidence="2" type="ORF">AOG54_01025</name>
    <name evidence="1" type="ORF">SE19_02775</name>
</gene>
<evidence type="ECO:0000313" key="3">
    <source>
        <dbReference type="Proteomes" id="UP000050320"/>
    </source>
</evidence>
<keyword evidence="3" id="KW-1185">Reference proteome</keyword>
<dbReference type="Proteomes" id="UP000050515">
    <property type="component" value="Unassembled WGS sequence"/>
</dbReference>
<dbReference type="RefSeq" id="WP_054964003.1">
    <property type="nucleotide sequence ID" value="NZ_LJCQ01000144.1"/>
</dbReference>
<dbReference type="EMBL" id="LKBG01000242">
    <property type="protein sequence ID" value="KQB34393.1"/>
    <property type="molecule type" value="Genomic_DNA"/>
</dbReference>
<evidence type="ECO:0000313" key="2">
    <source>
        <dbReference type="EMBL" id="KQB34393.1"/>
    </source>
</evidence>
<dbReference type="AlphaFoldDB" id="A0A0Q0RWW4"/>
<reference evidence="2 3" key="2">
    <citation type="submission" date="2015-09" db="EMBL/GenBank/DDBJ databases">
        <title>Heavy metals and arsenic resistance mechanisms in polyextremophilic archaea of the family Ferroplasmaceae.</title>
        <authorList>
            <person name="Bulaev A.G."/>
            <person name="Kanygina A.V."/>
        </authorList>
    </citation>
    <scope>NUCLEOTIDE SEQUENCE [LARGE SCALE GENOMIC DNA]</scope>
    <source>
        <strain evidence="2 3">VT</strain>
    </source>
</reference>
<evidence type="ECO:0000313" key="1">
    <source>
        <dbReference type="EMBL" id="KPV47037.1"/>
    </source>
</evidence>
<evidence type="ECO:0000313" key="4">
    <source>
        <dbReference type="Proteomes" id="UP000050515"/>
    </source>
</evidence>
<sequence length="175" mass="20922">MKDSLSELYPIEFILTCKKCELIVNAIREQSLEPRTSDLYWIFKGKMSHRTLDKHVKELVSQGYLRRFVGNFSGEISFLLLPDQIYIDMMEKDPSRKWEFVKNSEMFVSDCKILYENWEDILSFKCPNCNKKELTPHYEDVVPQEKKYKNRRVKGEINWTCDLCDFTHTTPIRTF</sequence>
<dbReference type="Proteomes" id="UP000050320">
    <property type="component" value="Unassembled WGS sequence"/>
</dbReference>
<dbReference type="EMBL" id="LJCQ01000144">
    <property type="protein sequence ID" value="KPV47037.1"/>
    <property type="molecule type" value="Genomic_DNA"/>
</dbReference>
<protein>
    <submittedName>
        <fullName evidence="2">Uncharacterized protein</fullName>
    </submittedName>
</protein>